<dbReference type="EMBL" id="JADKNH010000007">
    <property type="protein sequence ID" value="MBF4693957.1"/>
    <property type="molecule type" value="Genomic_DNA"/>
</dbReference>
<dbReference type="Proteomes" id="UP000614200">
    <property type="component" value="Unassembled WGS sequence"/>
</dbReference>
<name>A0ABR9ZU19_9FIRM</name>
<sequence length="409" mass="48517">MSAVTIGIVLRKQNLDIERLEEGLKAKKWNSYMIDLNEDSEALLLDFQKIESEEALVWISKELGVPALLFYETDFSWGFELYRDGELVSIMELYYETGMITSHESVIDIKELIKLGCDKKAIHEFQQMIIERETNSEALYDTCEKFVEAFKLERLMNLYYTNVKNESKAFLDSYGIRVIHKEKRVRPQSLVKRIFKKPLAAKGYTMIEPKVDLYDLKFVKINEGQPVGIMFSFNGRGSIQRSLSIPDEQDPLRLYKLFPSVRSHDGDMSQEETEAILNEWLSIFLDFVDPYINEHWIQPIDYERVRREYIDIEMKKRGFDRVASDDQENIIDTQYTDGKRIIGWKRNVEGKMFCNMIEGEKKYFISSELHQILKENNNEWMNHYVRSDSDFKTVVQRLLEYMDEYYFFK</sequence>
<accession>A0ABR9ZU19</accession>
<evidence type="ECO:0000313" key="1">
    <source>
        <dbReference type="EMBL" id="MBF4693957.1"/>
    </source>
</evidence>
<evidence type="ECO:0000313" key="2">
    <source>
        <dbReference type="Proteomes" id="UP000614200"/>
    </source>
</evidence>
<comment type="caution">
    <text evidence="1">The sequence shown here is derived from an EMBL/GenBank/DDBJ whole genome shotgun (WGS) entry which is preliminary data.</text>
</comment>
<dbReference type="RefSeq" id="WP_194702194.1">
    <property type="nucleotide sequence ID" value="NZ_JADKNH010000007.1"/>
</dbReference>
<proteinExistence type="predicted"/>
<reference evidence="1 2" key="1">
    <citation type="submission" date="2020-11" db="EMBL/GenBank/DDBJ databases">
        <title>Fusibacter basophilias sp. nov.</title>
        <authorList>
            <person name="Qiu D."/>
        </authorList>
    </citation>
    <scope>NUCLEOTIDE SEQUENCE [LARGE SCALE GENOMIC DNA]</scope>
    <source>
        <strain evidence="1 2">Q10-2</strain>
    </source>
</reference>
<protein>
    <submittedName>
        <fullName evidence="1">Uncharacterized protein</fullName>
    </submittedName>
</protein>
<keyword evidence="2" id="KW-1185">Reference proteome</keyword>
<gene>
    <name evidence="1" type="ORF">ISU02_12620</name>
</gene>
<organism evidence="1 2">
    <name type="scientific">Fusibacter ferrireducens</name>
    <dbReference type="NCBI Taxonomy" id="2785058"/>
    <lineage>
        <taxon>Bacteria</taxon>
        <taxon>Bacillati</taxon>
        <taxon>Bacillota</taxon>
        <taxon>Clostridia</taxon>
        <taxon>Eubacteriales</taxon>
        <taxon>Eubacteriales Family XII. Incertae Sedis</taxon>
        <taxon>Fusibacter</taxon>
    </lineage>
</organism>